<dbReference type="GO" id="GO:0003723">
    <property type="term" value="F:RNA binding"/>
    <property type="evidence" value="ECO:0007669"/>
    <property type="project" value="UniProtKB-UniRule"/>
</dbReference>
<dbReference type="NCBIfam" id="TIGR00253">
    <property type="entry name" value="RNA_bind_YhbY"/>
    <property type="match status" value="1"/>
</dbReference>
<keyword evidence="5" id="KW-1185">Reference proteome</keyword>
<comment type="caution">
    <text evidence="4">The sequence shown here is derived from an EMBL/GenBank/DDBJ whole genome shotgun (WGS) entry which is preliminary data.</text>
</comment>
<evidence type="ECO:0000313" key="5">
    <source>
        <dbReference type="Proteomes" id="UP001171751"/>
    </source>
</evidence>
<dbReference type="PANTHER" id="PTHR40065:SF3">
    <property type="entry name" value="RNA-BINDING PROTEIN YHBY"/>
    <property type="match status" value="1"/>
</dbReference>
<dbReference type="InterPro" id="IPR017924">
    <property type="entry name" value="RNA-binding_YhbY"/>
</dbReference>
<feature type="domain" description="CRM" evidence="3">
    <location>
        <begin position="1"/>
        <end position="97"/>
    </location>
</feature>
<evidence type="ECO:0000256" key="1">
    <source>
        <dbReference type="ARBA" id="ARBA00022884"/>
    </source>
</evidence>
<dbReference type="InterPro" id="IPR035920">
    <property type="entry name" value="YhbY-like_sf"/>
</dbReference>
<dbReference type="SUPFAM" id="SSF75471">
    <property type="entry name" value="YhbY-like"/>
    <property type="match status" value="1"/>
</dbReference>
<dbReference type="PROSITE" id="PS51295">
    <property type="entry name" value="CRM"/>
    <property type="match status" value="1"/>
</dbReference>
<proteinExistence type="predicted"/>
<dbReference type="InterPro" id="IPR051925">
    <property type="entry name" value="RNA-binding_domain"/>
</dbReference>
<evidence type="ECO:0000259" key="3">
    <source>
        <dbReference type="PROSITE" id="PS51295"/>
    </source>
</evidence>
<dbReference type="EMBL" id="JAUNQW010000028">
    <property type="protein sequence ID" value="MDO5457842.1"/>
    <property type="molecule type" value="Genomic_DNA"/>
</dbReference>
<dbReference type="Gene3D" id="3.30.110.60">
    <property type="entry name" value="YhbY-like"/>
    <property type="match status" value="1"/>
</dbReference>
<accession>A0AA43UDA5</accession>
<organism evidence="4 5">
    <name type="scientific">Atopococcus tabaci</name>
    <dbReference type="NCBI Taxonomy" id="269774"/>
    <lineage>
        <taxon>Bacteria</taxon>
        <taxon>Bacillati</taxon>
        <taxon>Bacillota</taxon>
        <taxon>Bacilli</taxon>
        <taxon>Lactobacillales</taxon>
        <taxon>Carnobacteriaceae</taxon>
        <taxon>Atopococcus</taxon>
    </lineage>
</organism>
<dbReference type="SMART" id="SM01103">
    <property type="entry name" value="CRS1_YhbY"/>
    <property type="match status" value="1"/>
</dbReference>
<dbReference type="InterPro" id="IPR001890">
    <property type="entry name" value="RNA-binding_CRM"/>
</dbReference>
<dbReference type="Pfam" id="PF01985">
    <property type="entry name" value="CRS1_YhbY"/>
    <property type="match status" value="1"/>
</dbReference>
<reference evidence="4" key="1">
    <citation type="submission" date="2023-07" db="EMBL/GenBank/DDBJ databases">
        <title>Between Cages and Wild: Unraveling the Impact of Captivity on Animal Microbiomes and Antimicrobial Resistance.</title>
        <authorList>
            <person name="Schmartz G.P."/>
            <person name="Rehner J."/>
            <person name="Schuff M.J."/>
            <person name="Becker S.L."/>
            <person name="Kravczyk M."/>
            <person name="Gurevich A."/>
            <person name="Francke R."/>
            <person name="Mueller R."/>
            <person name="Keller V."/>
            <person name="Keller A."/>
        </authorList>
    </citation>
    <scope>NUCLEOTIDE SEQUENCE</scope>
    <source>
        <strain evidence="4">S39M_St_73</strain>
    </source>
</reference>
<dbReference type="Proteomes" id="UP001171751">
    <property type="component" value="Unassembled WGS sequence"/>
</dbReference>
<name>A0AA43UDA5_9LACT</name>
<dbReference type="PANTHER" id="PTHR40065">
    <property type="entry name" value="RNA-BINDING PROTEIN YHBY"/>
    <property type="match status" value="1"/>
</dbReference>
<evidence type="ECO:0000256" key="2">
    <source>
        <dbReference type="PROSITE-ProRule" id="PRU00626"/>
    </source>
</evidence>
<evidence type="ECO:0000313" key="4">
    <source>
        <dbReference type="EMBL" id="MDO5457842.1"/>
    </source>
</evidence>
<keyword evidence="1 2" id="KW-0694">RNA-binding</keyword>
<dbReference type="AlphaFoldDB" id="A0AA43UDA5"/>
<gene>
    <name evidence="4" type="primary">yhbY</name>
    <name evidence="4" type="ORF">Q4F26_05785</name>
</gene>
<sequence length="103" mass="11483">MKLTSKQVSHLKSQAHHLQPIFQIGKKGLSTEQINQINDALEKRELIKISLLQSNLESPKETAEIIADQSGANIIQVIGKVIVLFKKSSKEENREISLTLPKA</sequence>
<protein>
    <submittedName>
        <fullName evidence="4">Ribosome assembly RNA-binding protein YhbY</fullName>
    </submittedName>
</protein>